<dbReference type="PROSITE" id="PS00675">
    <property type="entry name" value="SIGMA54_INTERACT_1"/>
    <property type="match status" value="1"/>
</dbReference>
<dbReference type="SUPFAM" id="SSF52172">
    <property type="entry name" value="CheY-like"/>
    <property type="match status" value="1"/>
</dbReference>
<dbReference type="InterPro" id="IPR002078">
    <property type="entry name" value="Sigma_54_int"/>
</dbReference>
<dbReference type="InterPro" id="IPR003593">
    <property type="entry name" value="AAA+_ATPase"/>
</dbReference>
<dbReference type="SUPFAM" id="SSF52540">
    <property type="entry name" value="P-loop containing nucleoside triphosphate hydrolases"/>
    <property type="match status" value="1"/>
</dbReference>
<dbReference type="InterPro" id="IPR025944">
    <property type="entry name" value="Sigma_54_int_dom_CS"/>
</dbReference>
<keyword evidence="8" id="KW-0902">Two-component regulatory system</keyword>
<evidence type="ECO:0000256" key="7">
    <source>
        <dbReference type="ARBA" id="ARBA00022840"/>
    </source>
</evidence>
<evidence type="ECO:0000256" key="11">
    <source>
        <dbReference type="ARBA" id="ARBA00023159"/>
    </source>
</evidence>
<keyword evidence="10" id="KW-0238">DNA-binding</keyword>
<evidence type="ECO:0000313" key="19">
    <source>
        <dbReference type="EMBL" id="GAA5508659.1"/>
    </source>
</evidence>
<dbReference type="InterPro" id="IPR002197">
    <property type="entry name" value="HTH_Fis"/>
</dbReference>
<evidence type="ECO:0000256" key="2">
    <source>
        <dbReference type="ARBA" id="ARBA00019059"/>
    </source>
</evidence>
<evidence type="ECO:0000256" key="1">
    <source>
        <dbReference type="ARBA" id="ARBA00004496"/>
    </source>
</evidence>
<reference evidence="19 20" key="1">
    <citation type="submission" date="2024-02" db="EMBL/GenBank/DDBJ databases">
        <title>Rhodopirellula caenicola NBRC 110016.</title>
        <authorList>
            <person name="Ichikawa N."/>
            <person name="Katano-Makiyama Y."/>
            <person name="Hidaka K."/>
        </authorList>
    </citation>
    <scope>NUCLEOTIDE SEQUENCE [LARGE SCALE GENOMIC DNA]</scope>
    <source>
        <strain evidence="19 20">NBRC 110016</strain>
    </source>
</reference>
<dbReference type="SMART" id="SM00382">
    <property type="entry name" value="AAA"/>
    <property type="match status" value="1"/>
</dbReference>
<keyword evidence="7" id="KW-0067">ATP-binding</keyword>
<dbReference type="InterPro" id="IPR027417">
    <property type="entry name" value="P-loop_NTPase"/>
</dbReference>
<dbReference type="InterPro" id="IPR025662">
    <property type="entry name" value="Sigma_54_int_dom_ATP-bd_1"/>
</dbReference>
<keyword evidence="12" id="KW-0804">Transcription</keyword>
<dbReference type="Pfam" id="PF02954">
    <property type="entry name" value="HTH_8"/>
    <property type="match status" value="2"/>
</dbReference>
<keyword evidence="5 16" id="KW-0597">Phosphoprotein</keyword>
<evidence type="ECO:0000256" key="13">
    <source>
        <dbReference type="ARBA" id="ARBA00023231"/>
    </source>
</evidence>
<dbReference type="PROSITE" id="PS50110">
    <property type="entry name" value="RESPONSE_REGULATORY"/>
    <property type="match status" value="1"/>
</dbReference>
<dbReference type="Gene3D" id="3.40.50.300">
    <property type="entry name" value="P-loop containing nucleotide triphosphate hydrolases"/>
    <property type="match status" value="1"/>
</dbReference>
<keyword evidence="6" id="KW-0547">Nucleotide-binding</keyword>
<organism evidence="19 20">
    <name type="scientific">Novipirellula caenicola</name>
    <dbReference type="NCBI Taxonomy" id="1536901"/>
    <lineage>
        <taxon>Bacteria</taxon>
        <taxon>Pseudomonadati</taxon>
        <taxon>Planctomycetota</taxon>
        <taxon>Planctomycetia</taxon>
        <taxon>Pirellulales</taxon>
        <taxon>Pirellulaceae</taxon>
        <taxon>Novipirellula</taxon>
    </lineage>
</organism>
<dbReference type="InterPro" id="IPR001789">
    <property type="entry name" value="Sig_transdc_resp-reg_receiver"/>
</dbReference>
<comment type="caution">
    <text evidence="19">The sequence shown here is derived from an EMBL/GenBank/DDBJ whole genome shotgun (WGS) entry which is preliminary data.</text>
</comment>
<dbReference type="SUPFAM" id="SSF46689">
    <property type="entry name" value="Homeodomain-like"/>
    <property type="match status" value="2"/>
</dbReference>
<name>A0ABP9VU50_9BACT</name>
<feature type="modified residue" description="4-aspartylphosphate" evidence="16">
    <location>
        <position position="52"/>
    </location>
</feature>
<keyword evidence="9" id="KW-0805">Transcription regulation</keyword>
<dbReference type="EMBL" id="BAABRO010000010">
    <property type="protein sequence ID" value="GAA5508659.1"/>
    <property type="molecule type" value="Genomic_DNA"/>
</dbReference>
<evidence type="ECO:0000256" key="8">
    <source>
        <dbReference type="ARBA" id="ARBA00023012"/>
    </source>
</evidence>
<evidence type="ECO:0000256" key="9">
    <source>
        <dbReference type="ARBA" id="ARBA00023015"/>
    </source>
</evidence>
<gene>
    <name evidence="19" type="primary">norR_3</name>
    <name evidence="19" type="ORF">Rcae01_04126</name>
</gene>
<dbReference type="InterPro" id="IPR009057">
    <property type="entry name" value="Homeodomain-like_sf"/>
</dbReference>
<dbReference type="PANTHER" id="PTHR32071">
    <property type="entry name" value="TRANSCRIPTIONAL REGULATORY PROTEIN"/>
    <property type="match status" value="1"/>
</dbReference>
<evidence type="ECO:0000256" key="4">
    <source>
        <dbReference type="ARBA" id="ARBA00022491"/>
    </source>
</evidence>
<keyword evidence="3" id="KW-0963">Cytoplasm</keyword>
<dbReference type="Gene3D" id="1.10.10.60">
    <property type="entry name" value="Homeodomain-like"/>
    <property type="match status" value="2"/>
</dbReference>
<evidence type="ECO:0000256" key="3">
    <source>
        <dbReference type="ARBA" id="ARBA00022490"/>
    </source>
</evidence>
<feature type="domain" description="Sigma-54 factor interaction" evidence="17">
    <location>
        <begin position="141"/>
        <end position="370"/>
    </location>
</feature>
<accession>A0ABP9VU50</accession>
<dbReference type="Proteomes" id="UP001416858">
    <property type="component" value="Unassembled WGS sequence"/>
</dbReference>
<dbReference type="InterPro" id="IPR011006">
    <property type="entry name" value="CheY-like_superfamily"/>
</dbReference>
<dbReference type="CDD" id="cd00009">
    <property type="entry name" value="AAA"/>
    <property type="match status" value="1"/>
</dbReference>
<dbReference type="CDD" id="cd00156">
    <property type="entry name" value="REC"/>
    <property type="match status" value="1"/>
</dbReference>
<dbReference type="SMART" id="SM00448">
    <property type="entry name" value="REC"/>
    <property type="match status" value="1"/>
</dbReference>
<evidence type="ECO:0000256" key="5">
    <source>
        <dbReference type="ARBA" id="ARBA00022553"/>
    </source>
</evidence>
<dbReference type="Pfam" id="PF25601">
    <property type="entry name" value="AAA_lid_14"/>
    <property type="match status" value="1"/>
</dbReference>
<dbReference type="Gene3D" id="3.40.50.2300">
    <property type="match status" value="1"/>
</dbReference>
<dbReference type="PROSITE" id="PS50045">
    <property type="entry name" value="SIGMA54_INTERACT_4"/>
    <property type="match status" value="1"/>
</dbReference>
<comment type="subcellular location">
    <subcellularLocation>
        <location evidence="1">Cytoplasm</location>
    </subcellularLocation>
</comment>
<keyword evidence="11" id="KW-0010">Activator</keyword>
<proteinExistence type="predicted"/>
<feature type="domain" description="Response regulatory" evidence="18">
    <location>
        <begin position="3"/>
        <end position="117"/>
    </location>
</feature>
<keyword evidence="13" id="KW-0535">Nitrogen fixation</keyword>
<dbReference type="PANTHER" id="PTHR32071:SF95">
    <property type="entry name" value="DNA-BINDING TRANSCRIPTIONAL REGULATOR NTRC"/>
    <property type="match status" value="1"/>
</dbReference>
<evidence type="ECO:0000313" key="20">
    <source>
        <dbReference type="Proteomes" id="UP001416858"/>
    </source>
</evidence>
<dbReference type="Pfam" id="PF00072">
    <property type="entry name" value="Response_reg"/>
    <property type="match status" value="1"/>
</dbReference>
<dbReference type="Gene3D" id="1.10.8.60">
    <property type="match status" value="1"/>
</dbReference>
<sequence>MSRILVVDDEPADLNLVRRALEKQDYDVATADCARDALRKLRRESVDVAVLDVMLPDEDGLDVLQKIREIDEHLPVVFVTSGGESSTAIRAMKLGALDYLLKPINVTELRSVVGRAVEIRRLTESPVEMNVDWRSSDIHSIIGRCPAMQEVYKSIGIVAGQDVTVLIRGESGTGKELVARALYQYSERVQGPFLAVNCAAIPEALLESELFGHEKGAFTGADRKRIGKFEQCRGGTLFLDEIGDMSPVLQSKLLRVLQEKQFERVGGNETIQADVRVIAATHRNLEQMVSDGEFRADLYYRLNGFSIRLPPLRDRGNDLDLLVEHFRRHASREFDKDVHVVSRDAMQVLRDYSWPGNIRELQNAIRQAILKTSGPALLPDFLPSFVFTRAKHAAEEQQTDTDPPHEVDSIDARVTTSANGEPAENAPVNIVTGIADSQLDFDSTHLYDDVIGAVEQQLVREVLKRTGGDKVEAARRLGINPALLRSQAALELLDLAALQHQEDDKPLIRPGMTLAEIETEAIHQALQQSGGCRKAAAKQLGISTRTMQRRVKELGI</sequence>
<evidence type="ECO:0000259" key="18">
    <source>
        <dbReference type="PROSITE" id="PS50110"/>
    </source>
</evidence>
<evidence type="ECO:0000256" key="6">
    <source>
        <dbReference type="ARBA" id="ARBA00022741"/>
    </source>
</evidence>
<dbReference type="RefSeq" id="WP_345685430.1">
    <property type="nucleotide sequence ID" value="NZ_BAABRO010000010.1"/>
</dbReference>
<protein>
    <recommendedName>
        <fullName evidence="2">DNA-binding transcriptional regulator NtrC</fullName>
    </recommendedName>
    <alternativeName>
        <fullName evidence="14">Nitrogen regulation protein NR(I)</fullName>
    </alternativeName>
    <alternativeName>
        <fullName evidence="15">Nitrogen regulator I</fullName>
    </alternativeName>
</protein>
<keyword evidence="4" id="KW-0678">Repressor</keyword>
<dbReference type="PROSITE" id="PS00688">
    <property type="entry name" value="SIGMA54_INTERACT_3"/>
    <property type="match status" value="1"/>
</dbReference>
<keyword evidence="20" id="KW-1185">Reference proteome</keyword>
<evidence type="ECO:0000256" key="10">
    <source>
        <dbReference type="ARBA" id="ARBA00023125"/>
    </source>
</evidence>
<evidence type="ECO:0000256" key="16">
    <source>
        <dbReference type="PROSITE-ProRule" id="PRU00169"/>
    </source>
</evidence>
<evidence type="ECO:0000256" key="15">
    <source>
        <dbReference type="ARBA" id="ARBA00031910"/>
    </source>
</evidence>
<dbReference type="Pfam" id="PF00158">
    <property type="entry name" value="Sigma54_activat"/>
    <property type="match status" value="1"/>
</dbReference>
<evidence type="ECO:0000256" key="14">
    <source>
        <dbReference type="ARBA" id="ARBA00029881"/>
    </source>
</evidence>
<evidence type="ECO:0000256" key="12">
    <source>
        <dbReference type="ARBA" id="ARBA00023163"/>
    </source>
</evidence>
<dbReference type="PRINTS" id="PR01590">
    <property type="entry name" value="HTHFIS"/>
</dbReference>
<evidence type="ECO:0000259" key="17">
    <source>
        <dbReference type="PROSITE" id="PS50045"/>
    </source>
</evidence>
<dbReference type="InterPro" id="IPR058031">
    <property type="entry name" value="AAA_lid_NorR"/>
</dbReference>